<evidence type="ECO:0000256" key="1">
    <source>
        <dbReference type="ARBA" id="ARBA00022559"/>
    </source>
</evidence>
<comment type="caution">
    <text evidence="8">The sequence shown here is derived from an EMBL/GenBank/DDBJ whole genome shotgun (WGS) entry which is preliminary data.</text>
</comment>
<dbReference type="Pfam" id="PF08534">
    <property type="entry name" value="Redoxin"/>
    <property type="match status" value="1"/>
</dbReference>
<sequence>MISVGNTIPATPIVAINKNGEDNTTTTELFAGKKVVLFALPGAFTPTCSKSHLPGYVTLNDEFMEKGADMVACLSVNDSFVMSAWAKDQNAENITMLADGGAAFTKALGLDMDTGDFGGVRSKRYAMIIEDNNVKHLNVEAPKEFEVSKAETMLAIL</sequence>
<keyword evidence="4 6" id="KW-0676">Redox-active center</keyword>
<dbReference type="GO" id="GO:0042744">
    <property type="term" value="P:hydrogen peroxide catabolic process"/>
    <property type="evidence" value="ECO:0007669"/>
    <property type="project" value="TreeGrafter"/>
</dbReference>
<dbReference type="PANTHER" id="PTHR10430:SF16">
    <property type="entry name" value="PEROXIREDOXIN-5, MITOCHONDRIAL"/>
    <property type="match status" value="1"/>
</dbReference>
<dbReference type="EC" id="1.11.1.27" evidence="6"/>
<name>A0A317CSY9_9GAMM</name>
<dbReference type="Proteomes" id="UP000245539">
    <property type="component" value="Unassembled WGS sequence"/>
</dbReference>
<dbReference type="GO" id="GO:0005737">
    <property type="term" value="C:cytoplasm"/>
    <property type="evidence" value="ECO:0007669"/>
    <property type="project" value="TreeGrafter"/>
</dbReference>
<comment type="function">
    <text evidence="6">Thiol-specific peroxidase that catalyzes the reduction of hydrogen peroxide and organic hydroperoxides to water and alcohols, respectively. Plays a role in cell protection against oxidative stress by detoxifying peroxides.</text>
</comment>
<dbReference type="GO" id="GO:0045454">
    <property type="term" value="P:cell redox homeostasis"/>
    <property type="evidence" value="ECO:0007669"/>
    <property type="project" value="TreeGrafter"/>
</dbReference>
<keyword evidence="3 6" id="KW-0560">Oxidoreductase</keyword>
<evidence type="ECO:0000259" key="7">
    <source>
        <dbReference type="PROSITE" id="PS51352"/>
    </source>
</evidence>
<dbReference type="InterPro" id="IPR037944">
    <property type="entry name" value="PRX5-like"/>
</dbReference>
<evidence type="ECO:0000256" key="5">
    <source>
        <dbReference type="PIRSR" id="PIRSR637944-1"/>
    </source>
</evidence>
<dbReference type="CDD" id="cd03013">
    <property type="entry name" value="PRX5_like"/>
    <property type="match status" value="1"/>
</dbReference>
<feature type="active site" description="Cysteine sulfenic acid (-SOH) intermediate" evidence="5">
    <location>
        <position position="48"/>
    </location>
</feature>
<dbReference type="OrthoDB" id="9800621at2"/>
<evidence type="ECO:0000256" key="2">
    <source>
        <dbReference type="ARBA" id="ARBA00022862"/>
    </source>
</evidence>
<dbReference type="EMBL" id="QGKM01000010">
    <property type="protein sequence ID" value="PWQ99442.1"/>
    <property type="molecule type" value="Genomic_DNA"/>
</dbReference>
<dbReference type="InterPro" id="IPR013740">
    <property type="entry name" value="Redoxin"/>
</dbReference>
<keyword evidence="1 6" id="KW-0575">Peroxidase</keyword>
<evidence type="ECO:0000256" key="6">
    <source>
        <dbReference type="RuleBase" id="RU366011"/>
    </source>
</evidence>
<comment type="catalytic activity">
    <reaction evidence="6">
        <text>a hydroperoxide + 2 glutathione = an alcohol + glutathione disulfide + H2O</text>
        <dbReference type="Rhea" id="RHEA:62632"/>
        <dbReference type="ChEBI" id="CHEBI:15377"/>
        <dbReference type="ChEBI" id="CHEBI:30879"/>
        <dbReference type="ChEBI" id="CHEBI:35924"/>
        <dbReference type="ChEBI" id="CHEBI:57925"/>
        <dbReference type="ChEBI" id="CHEBI:58297"/>
        <dbReference type="EC" id="1.11.1.27"/>
    </reaction>
</comment>
<reference evidence="8 9" key="1">
    <citation type="submission" date="2018-05" db="EMBL/GenBank/DDBJ databases">
        <title>Leucothrix arctica sp. nov., isolated from Arctic seawater.</title>
        <authorList>
            <person name="Choi A."/>
            <person name="Baek K."/>
        </authorList>
    </citation>
    <scope>NUCLEOTIDE SEQUENCE [LARGE SCALE GENOMIC DNA]</scope>
    <source>
        <strain evidence="8 9">JCM 18388</strain>
    </source>
</reference>
<dbReference type="RefSeq" id="WP_109836640.1">
    <property type="nucleotide sequence ID" value="NZ_QGKM01000010.1"/>
</dbReference>
<keyword evidence="2 6" id="KW-0049">Antioxidant</keyword>
<dbReference type="InterPro" id="IPR036249">
    <property type="entry name" value="Thioredoxin-like_sf"/>
</dbReference>
<comment type="similarity">
    <text evidence="6">Belongs to the peroxiredoxin family. Prx5 subfamily.</text>
</comment>
<dbReference type="SUPFAM" id="SSF52833">
    <property type="entry name" value="Thioredoxin-like"/>
    <property type="match status" value="1"/>
</dbReference>
<evidence type="ECO:0000313" key="9">
    <source>
        <dbReference type="Proteomes" id="UP000245539"/>
    </source>
</evidence>
<dbReference type="Gene3D" id="3.40.30.10">
    <property type="entry name" value="Glutaredoxin"/>
    <property type="match status" value="1"/>
</dbReference>
<evidence type="ECO:0000313" key="8">
    <source>
        <dbReference type="EMBL" id="PWQ99442.1"/>
    </source>
</evidence>
<keyword evidence="9" id="KW-1185">Reference proteome</keyword>
<protein>
    <recommendedName>
        <fullName evidence="6">Glutathione-dependent peroxiredoxin</fullName>
        <ecNumber evidence="6">1.11.1.27</ecNumber>
    </recommendedName>
</protein>
<dbReference type="InterPro" id="IPR013766">
    <property type="entry name" value="Thioredoxin_domain"/>
</dbReference>
<organism evidence="8 9">
    <name type="scientific">Leucothrix pacifica</name>
    <dbReference type="NCBI Taxonomy" id="1247513"/>
    <lineage>
        <taxon>Bacteria</taxon>
        <taxon>Pseudomonadati</taxon>
        <taxon>Pseudomonadota</taxon>
        <taxon>Gammaproteobacteria</taxon>
        <taxon>Thiotrichales</taxon>
        <taxon>Thiotrichaceae</taxon>
        <taxon>Leucothrix</taxon>
    </lineage>
</organism>
<evidence type="ECO:0000256" key="3">
    <source>
        <dbReference type="ARBA" id="ARBA00023002"/>
    </source>
</evidence>
<dbReference type="FunFam" id="3.40.30.10:FF:000020">
    <property type="entry name" value="Peroxiredoxin"/>
    <property type="match status" value="1"/>
</dbReference>
<dbReference type="PROSITE" id="PS51352">
    <property type="entry name" value="THIOREDOXIN_2"/>
    <property type="match status" value="1"/>
</dbReference>
<proteinExistence type="inferred from homology"/>
<dbReference type="GO" id="GO:0034599">
    <property type="term" value="P:cellular response to oxidative stress"/>
    <property type="evidence" value="ECO:0007669"/>
    <property type="project" value="InterPro"/>
</dbReference>
<dbReference type="PANTHER" id="PTHR10430">
    <property type="entry name" value="PEROXIREDOXIN"/>
    <property type="match status" value="1"/>
</dbReference>
<gene>
    <name evidence="8" type="ORF">DKW60_05345</name>
</gene>
<accession>A0A317CSY9</accession>
<evidence type="ECO:0000256" key="4">
    <source>
        <dbReference type="ARBA" id="ARBA00023284"/>
    </source>
</evidence>
<dbReference type="GO" id="GO:0008379">
    <property type="term" value="F:thioredoxin peroxidase activity"/>
    <property type="evidence" value="ECO:0007669"/>
    <property type="project" value="InterPro"/>
</dbReference>
<feature type="domain" description="Thioredoxin" evidence="7">
    <location>
        <begin position="2"/>
        <end position="157"/>
    </location>
</feature>
<dbReference type="AlphaFoldDB" id="A0A317CSY9"/>